<feature type="coiled-coil region" evidence="1">
    <location>
        <begin position="413"/>
        <end position="461"/>
    </location>
</feature>
<organism evidence="2 3">
    <name type="scientific">Sphingomonas glacialis</name>
    <dbReference type="NCBI Taxonomy" id="658225"/>
    <lineage>
        <taxon>Bacteria</taxon>
        <taxon>Pseudomonadati</taxon>
        <taxon>Pseudomonadota</taxon>
        <taxon>Alphaproteobacteria</taxon>
        <taxon>Sphingomonadales</taxon>
        <taxon>Sphingomonadaceae</taxon>
        <taxon>Sphingomonas</taxon>
    </lineage>
</organism>
<evidence type="ECO:0000256" key="1">
    <source>
        <dbReference type="SAM" id="Coils"/>
    </source>
</evidence>
<protein>
    <submittedName>
        <fullName evidence="2">Uncharacterized protein</fullName>
    </submittedName>
</protein>
<proteinExistence type="predicted"/>
<accession>A0ABQ3L995</accession>
<dbReference type="Proteomes" id="UP000652430">
    <property type="component" value="Unassembled WGS sequence"/>
</dbReference>
<evidence type="ECO:0000313" key="2">
    <source>
        <dbReference type="EMBL" id="GHH09335.1"/>
    </source>
</evidence>
<reference evidence="3" key="1">
    <citation type="journal article" date="2019" name="Int. J. Syst. Evol. Microbiol.">
        <title>The Global Catalogue of Microorganisms (GCM) 10K type strain sequencing project: providing services to taxonomists for standard genome sequencing and annotation.</title>
        <authorList>
            <consortium name="The Broad Institute Genomics Platform"/>
            <consortium name="The Broad Institute Genome Sequencing Center for Infectious Disease"/>
            <person name="Wu L."/>
            <person name="Ma J."/>
        </authorList>
    </citation>
    <scope>NUCLEOTIDE SEQUENCE [LARGE SCALE GENOMIC DNA]</scope>
    <source>
        <strain evidence="3">CGMCC 1.8957</strain>
    </source>
</reference>
<sequence length="511" mass="54166">MMTALFIPLIKADASQRLVWGSFDETPDRAGEVCDYATAKPAFQAWSEGMSKASGGQNLGNIRGQHDLKKAAGKLISIEFDDTAKRIDFCAKIVDDQEWKKVEELVYTGFSPGGSYAKRWVDGAYQRYTPRVGELSIVDCPCNPSATFTMVKADGSEEQVEFVMSKAYEPGNDATKTRAEALANAAGGNALAKNYVVQARADLIAENAAAELAKMAEPEVPEREEDGEQASAADALTASLAKADAAIAAAVPAPEGPFANLAKAADAVALIGTIPLAKSLWSVEWLTSLLRDFACLQSEVTWDENFAAPGDADMTIPTKAAEIVKAIGELLVTMTQEGVADLLTNIQRSGVDIDGVVVVDGDDVVVMELANQIVDLVKADTVLMEKAGARNSKGDAAKIQSMHDNAVELGATCDTTAEKVEQLSAENERLAKAVTDAAPKVDRLVKTIEDLTAENKLLKATPAPVKGVALVAPIAVSKEADAALAKADEAKPDESHLSLEQRAISAVARFR</sequence>
<dbReference type="EMBL" id="BNAQ01000001">
    <property type="protein sequence ID" value="GHH09335.1"/>
    <property type="molecule type" value="Genomic_DNA"/>
</dbReference>
<comment type="caution">
    <text evidence="2">The sequence shown here is derived from an EMBL/GenBank/DDBJ whole genome shotgun (WGS) entry which is preliminary data.</text>
</comment>
<gene>
    <name evidence="2" type="ORF">GCM10008023_05890</name>
</gene>
<keyword evidence="3" id="KW-1185">Reference proteome</keyword>
<evidence type="ECO:0000313" key="3">
    <source>
        <dbReference type="Proteomes" id="UP000652430"/>
    </source>
</evidence>
<name>A0ABQ3L995_9SPHN</name>
<keyword evidence="1" id="KW-0175">Coiled coil</keyword>